<dbReference type="EMBL" id="JACJIE010000031">
    <property type="protein sequence ID" value="MBA8948270.1"/>
    <property type="molecule type" value="Genomic_DNA"/>
</dbReference>
<dbReference type="RefSeq" id="WP_142197533.1">
    <property type="nucleotide sequence ID" value="NZ_BMSU01000032.1"/>
</dbReference>
<evidence type="ECO:0000313" key="1">
    <source>
        <dbReference type="EMBL" id="MBA8948270.1"/>
    </source>
</evidence>
<organism evidence="1 2">
    <name type="scientific">Streptomyces calvus</name>
    <dbReference type="NCBI Taxonomy" id="67282"/>
    <lineage>
        <taxon>Bacteria</taxon>
        <taxon>Bacillati</taxon>
        <taxon>Actinomycetota</taxon>
        <taxon>Actinomycetes</taxon>
        <taxon>Kitasatosporales</taxon>
        <taxon>Streptomycetaceae</taxon>
        <taxon>Streptomyces</taxon>
    </lineage>
</organism>
<dbReference type="AlphaFoldDB" id="A0AA40VJV1"/>
<sequence>MTAKYQRIRVRVVRVGPHTTHVSVPTYAAGQILVPVATFDLMSATGMTRAQLTGANLTATANVIATADTDLYLHDWQTPAR</sequence>
<accession>A0AA40VJV1</accession>
<dbReference type="Proteomes" id="UP000530412">
    <property type="component" value="Unassembled WGS sequence"/>
</dbReference>
<protein>
    <submittedName>
        <fullName evidence="1">Uncharacterized protein</fullName>
    </submittedName>
</protein>
<name>A0AA40VJV1_9ACTN</name>
<evidence type="ECO:0000313" key="2">
    <source>
        <dbReference type="Proteomes" id="UP000530412"/>
    </source>
</evidence>
<gene>
    <name evidence="1" type="ORF">FHS33_006743</name>
</gene>
<comment type="caution">
    <text evidence="1">The sequence shown here is derived from an EMBL/GenBank/DDBJ whole genome shotgun (WGS) entry which is preliminary data.</text>
</comment>
<proteinExistence type="predicted"/>
<reference evidence="1 2" key="1">
    <citation type="submission" date="2020-08" db="EMBL/GenBank/DDBJ databases">
        <title>Genomic Encyclopedia of Type Strains, Phase III (KMG-III): the genomes of soil and plant-associated and newly described type strains.</title>
        <authorList>
            <person name="Whitman W."/>
        </authorList>
    </citation>
    <scope>NUCLEOTIDE SEQUENCE [LARGE SCALE GENOMIC DNA]</scope>
    <source>
        <strain evidence="1 2">CECT 3271</strain>
    </source>
</reference>